<dbReference type="SUPFAM" id="SSF56925">
    <property type="entry name" value="OMPA-like"/>
    <property type="match status" value="1"/>
</dbReference>
<comment type="caution">
    <text evidence="1">The sequence shown here is derived from an EMBL/GenBank/DDBJ whole genome shotgun (WGS) entry which is preliminary data.</text>
</comment>
<dbReference type="Proteomes" id="UP000774000">
    <property type="component" value="Unassembled WGS sequence"/>
</dbReference>
<dbReference type="EMBL" id="JAFBDQ010000009">
    <property type="protein sequence ID" value="MBM7557078.1"/>
    <property type="molecule type" value="Genomic_DNA"/>
</dbReference>
<name>A0A939BPN2_9FIRM</name>
<reference evidence="1" key="1">
    <citation type="submission" date="2021-01" db="EMBL/GenBank/DDBJ databases">
        <title>Genomic Encyclopedia of Type Strains, Phase IV (KMG-IV): sequencing the most valuable type-strain genomes for metagenomic binning, comparative biology and taxonomic classification.</title>
        <authorList>
            <person name="Goeker M."/>
        </authorList>
    </citation>
    <scope>NUCLEOTIDE SEQUENCE</scope>
    <source>
        <strain evidence="1">DSM 23230</strain>
    </source>
</reference>
<organism evidence="1 2">
    <name type="scientific">Halanaerobacter jeridensis</name>
    <dbReference type="NCBI Taxonomy" id="706427"/>
    <lineage>
        <taxon>Bacteria</taxon>
        <taxon>Bacillati</taxon>
        <taxon>Bacillota</taxon>
        <taxon>Clostridia</taxon>
        <taxon>Halanaerobiales</taxon>
        <taxon>Halobacteroidaceae</taxon>
        <taxon>Halanaerobacter</taxon>
    </lineage>
</organism>
<sequence>MSQEKLIFISVLIMVVLLTGTINAQEEEWIGYAGINYNIYSELDLSGIGFYGGAKNLTIKDYSFGWEVELLDYSREYTTEYIYDNPNNNQTYQAEDDYQAFGLLGTFTYEFNNFYQLENFNVYSKAGFYQISLNKKLTGDNTTTSSSDENWEFGAKIGVGVSEMVKKNLILNARLGYRMVDDFKGFESGLKMIQKF</sequence>
<dbReference type="Gene3D" id="2.40.160.20">
    <property type="match status" value="1"/>
</dbReference>
<evidence type="ECO:0000313" key="1">
    <source>
        <dbReference type="EMBL" id="MBM7557078.1"/>
    </source>
</evidence>
<dbReference type="AlphaFoldDB" id="A0A939BPN2"/>
<dbReference type="InterPro" id="IPR011250">
    <property type="entry name" value="OMP/PagP_B-barrel"/>
</dbReference>
<evidence type="ECO:0008006" key="3">
    <source>
        <dbReference type="Google" id="ProtNLM"/>
    </source>
</evidence>
<protein>
    <recommendedName>
        <fullName evidence="3">Outer membrane protein beta-barrel domain-containing protein</fullName>
    </recommendedName>
</protein>
<dbReference type="RefSeq" id="WP_204701844.1">
    <property type="nucleotide sequence ID" value="NZ_JAFBDQ010000009.1"/>
</dbReference>
<evidence type="ECO:0000313" key="2">
    <source>
        <dbReference type="Proteomes" id="UP000774000"/>
    </source>
</evidence>
<proteinExistence type="predicted"/>
<gene>
    <name evidence="1" type="ORF">JOC47_001932</name>
</gene>
<keyword evidence="2" id="KW-1185">Reference proteome</keyword>
<accession>A0A939BPN2</accession>